<evidence type="ECO:0000256" key="1">
    <source>
        <dbReference type="ARBA" id="ARBA00005350"/>
    </source>
</evidence>
<keyword evidence="2" id="KW-0449">Lipoprotein</keyword>
<dbReference type="GO" id="GO:0005886">
    <property type="term" value="C:plasma membrane"/>
    <property type="evidence" value="ECO:0007669"/>
    <property type="project" value="TreeGrafter"/>
</dbReference>
<dbReference type="InterPro" id="IPR005552">
    <property type="entry name" value="Scramblase"/>
</dbReference>
<dbReference type="PANTHER" id="PTHR23248:SF63">
    <property type="entry name" value="PHOSPHOLIPID SCRAMBLASE"/>
    <property type="match status" value="1"/>
</dbReference>
<accession>A0A0B1T834</accession>
<protein>
    <recommendedName>
        <fullName evidence="2">Phospholipid scramblase</fullName>
    </recommendedName>
</protein>
<dbReference type="EMBL" id="KN550649">
    <property type="protein sequence ID" value="KHJ93693.1"/>
    <property type="molecule type" value="Genomic_DNA"/>
</dbReference>
<dbReference type="PANTHER" id="PTHR23248">
    <property type="entry name" value="PHOSPHOLIPID SCRAMBLASE-RELATED"/>
    <property type="match status" value="1"/>
</dbReference>
<gene>
    <name evidence="3" type="ORF">OESDEN_06392</name>
</gene>
<organism evidence="3 4">
    <name type="scientific">Oesophagostomum dentatum</name>
    <name type="common">Nodular worm</name>
    <dbReference type="NCBI Taxonomy" id="61180"/>
    <lineage>
        <taxon>Eukaryota</taxon>
        <taxon>Metazoa</taxon>
        <taxon>Ecdysozoa</taxon>
        <taxon>Nematoda</taxon>
        <taxon>Chromadorea</taxon>
        <taxon>Rhabditida</taxon>
        <taxon>Rhabditina</taxon>
        <taxon>Rhabditomorpha</taxon>
        <taxon>Strongyloidea</taxon>
        <taxon>Strongylidae</taxon>
        <taxon>Oesophagostomum</taxon>
    </lineage>
</organism>
<keyword evidence="2" id="KW-0564">Palmitate</keyword>
<name>A0A0B1T834_OESDE</name>
<comment type="cofactor">
    <cofactor evidence="2">
        <name>Ca(2+)</name>
        <dbReference type="ChEBI" id="CHEBI:29108"/>
    </cofactor>
</comment>
<dbReference type="AlphaFoldDB" id="A0A0B1T834"/>
<dbReference type="Proteomes" id="UP000053660">
    <property type="component" value="Unassembled WGS sequence"/>
</dbReference>
<comment type="function">
    <text evidence="2">May mediate accelerated ATP-independent bidirectional transbilayer migration of phospholipids upon binding calcium ions that results in a loss of phospholipid asymmetry in the plasma membrane.</text>
</comment>
<dbReference type="OrthoDB" id="10041953at2759"/>
<keyword evidence="4" id="KW-1185">Reference proteome</keyword>
<evidence type="ECO:0000313" key="3">
    <source>
        <dbReference type="EMBL" id="KHJ93693.1"/>
    </source>
</evidence>
<evidence type="ECO:0000313" key="4">
    <source>
        <dbReference type="Proteomes" id="UP000053660"/>
    </source>
</evidence>
<dbReference type="GO" id="GO:0017128">
    <property type="term" value="F:phospholipid scramblase activity"/>
    <property type="evidence" value="ECO:0007669"/>
    <property type="project" value="InterPro"/>
</dbReference>
<sequence length="208" mass="23147">MSLPLPLEGVPPGLEYLTMVDEVMIYQMYYVFEESKPFERLCCGPNRNFVMHILDSFGREVLRIRRPFRCCGGGCFGLCVSLPCCGSICTVESPPGHTIGTIEQKIACCASSFAVKNHENEIILRIDGPRCFLLYGCQDKEFPIETAAGDRVGHITKKQDGYGKGTFEEGDAFRLTFPINLDVRAKAILLGAAFLIDFLELEELGMKT</sequence>
<dbReference type="Pfam" id="PF03803">
    <property type="entry name" value="Scramblase"/>
    <property type="match status" value="1"/>
</dbReference>
<evidence type="ECO:0000256" key="2">
    <source>
        <dbReference type="RuleBase" id="RU363116"/>
    </source>
</evidence>
<proteinExistence type="inferred from homology"/>
<keyword evidence="2" id="KW-0106">Calcium</keyword>
<reference evidence="3 4" key="1">
    <citation type="submission" date="2014-03" db="EMBL/GenBank/DDBJ databases">
        <title>Draft genome of the hookworm Oesophagostomum dentatum.</title>
        <authorList>
            <person name="Mitreva M."/>
        </authorList>
    </citation>
    <scope>NUCLEOTIDE SEQUENCE [LARGE SCALE GENOMIC DNA]</scope>
    <source>
        <strain evidence="3 4">OD-Hann</strain>
    </source>
</reference>
<comment type="similarity">
    <text evidence="1 2">Belongs to the phospholipid scramblase family.</text>
</comment>